<comment type="cofactor">
    <cofactor evidence="1 9">
        <name>heme</name>
        <dbReference type="ChEBI" id="CHEBI:30413"/>
    </cofactor>
</comment>
<evidence type="ECO:0000256" key="7">
    <source>
        <dbReference type="ARBA" id="ARBA00023004"/>
    </source>
</evidence>
<keyword evidence="8 10" id="KW-0503">Monooxygenase</keyword>
<evidence type="ECO:0000256" key="2">
    <source>
        <dbReference type="ARBA" id="ARBA00005179"/>
    </source>
</evidence>
<dbReference type="GO" id="GO:0004497">
    <property type="term" value="F:monooxygenase activity"/>
    <property type="evidence" value="ECO:0007669"/>
    <property type="project" value="UniProtKB-KW"/>
</dbReference>
<evidence type="ECO:0000313" key="13">
    <source>
        <dbReference type="Proteomes" id="UP000030669"/>
    </source>
</evidence>
<dbReference type="PRINTS" id="PR00463">
    <property type="entry name" value="EP450I"/>
</dbReference>
<dbReference type="InterPro" id="IPR002401">
    <property type="entry name" value="Cyt_P450_E_grp-I"/>
</dbReference>
<dbReference type="Gene3D" id="1.10.630.10">
    <property type="entry name" value="Cytochrome P450"/>
    <property type="match status" value="1"/>
</dbReference>
<dbReference type="AlphaFoldDB" id="S7RV15"/>
<evidence type="ECO:0000256" key="11">
    <source>
        <dbReference type="SAM" id="Phobius"/>
    </source>
</evidence>
<keyword evidence="6 10" id="KW-0560">Oxidoreductase</keyword>
<dbReference type="OMA" id="GRSKDHQ"/>
<proteinExistence type="inferred from homology"/>
<keyword evidence="13" id="KW-1185">Reference proteome</keyword>
<gene>
    <name evidence="12" type="ORF">GLOTRDRAFT_120247</name>
</gene>
<evidence type="ECO:0000256" key="1">
    <source>
        <dbReference type="ARBA" id="ARBA00001971"/>
    </source>
</evidence>
<dbReference type="HOGENOM" id="CLU_001570_2_3_1"/>
<dbReference type="CDD" id="cd11065">
    <property type="entry name" value="CYP64-like"/>
    <property type="match status" value="1"/>
</dbReference>
<dbReference type="InterPro" id="IPR001128">
    <property type="entry name" value="Cyt_P450"/>
</dbReference>
<dbReference type="KEGG" id="gtr:GLOTRDRAFT_120247"/>
<dbReference type="Proteomes" id="UP000030669">
    <property type="component" value="Unassembled WGS sequence"/>
</dbReference>
<keyword evidence="11" id="KW-1133">Transmembrane helix</keyword>
<evidence type="ECO:0000256" key="8">
    <source>
        <dbReference type="ARBA" id="ARBA00023033"/>
    </source>
</evidence>
<protein>
    <submittedName>
        <fullName evidence="12">Cytochrome P450</fullName>
    </submittedName>
</protein>
<comment type="pathway">
    <text evidence="2">Secondary metabolite biosynthesis.</text>
</comment>
<dbReference type="InterPro" id="IPR050364">
    <property type="entry name" value="Cytochrome_P450_fung"/>
</dbReference>
<accession>S7RV15</accession>
<dbReference type="SUPFAM" id="SSF48264">
    <property type="entry name" value="Cytochrome P450"/>
    <property type="match status" value="1"/>
</dbReference>
<dbReference type="InterPro" id="IPR017972">
    <property type="entry name" value="Cyt_P450_CS"/>
</dbReference>
<comment type="similarity">
    <text evidence="3 10">Belongs to the cytochrome P450 family.</text>
</comment>
<keyword evidence="4 9" id="KW-0349">Heme</keyword>
<keyword evidence="5 9" id="KW-0479">Metal-binding</keyword>
<evidence type="ECO:0000256" key="10">
    <source>
        <dbReference type="RuleBase" id="RU000461"/>
    </source>
</evidence>
<dbReference type="PANTHER" id="PTHR46300">
    <property type="entry name" value="P450, PUTATIVE (EUROFUNG)-RELATED-RELATED"/>
    <property type="match status" value="1"/>
</dbReference>
<dbReference type="GO" id="GO:0016705">
    <property type="term" value="F:oxidoreductase activity, acting on paired donors, with incorporation or reduction of molecular oxygen"/>
    <property type="evidence" value="ECO:0007669"/>
    <property type="project" value="InterPro"/>
</dbReference>
<keyword evidence="7 9" id="KW-0408">Iron</keyword>
<dbReference type="GO" id="GO:0020037">
    <property type="term" value="F:heme binding"/>
    <property type="evidence" value="ECO:0007669"/>
    <property type="project" value="InterPro"/>
</dbReference>
<dbReference type="GeneID" id="19300614"/>
<dbReference type="GO" id="GO:0005506">
    <property type="term" value="F:iron ion binding"/>
    <property type="evidence" value="ECO:0007669"/>
    <property type="project" value="InterPro"/>
</dbReference>
<evidence type="ECO:0000256" key="5">
    <source>
        <dbReference type="ARBA" id="ARBA00022723"/>
    </source>
</evidence>
<evidence type="ECO:0000256" key="9">
    <source>
        <dbReference type="PIRSR" id="PIRSR602401-1"/>
    </source>
</evidence>
<dbReference type="Pfam" id="PF00067">
    <property type="entry name" value="p450"/>
    <property type="match status" value="1"/>
</dbReference>
<keyword evidence="11" id="KW-0812">Transmembrane</keyword>
<organism evidence="12 13">
    <name type="scientific">Gloeophyllum trabeum (strain ATCC 11539 / FP-39264 / Madison 617)</name>
    <name type="common">Brown rot fungus</name>
    <dbReference type="NCBI Taxonomy" id="670483"/>
    <lineage>
        <taxon>Eukaryota</taxon>
        <taxon>Fungi</taxon>
        <taxon>Dikarya</taxon>
        <taxon>Basidiomycota</taxon>
        <taxon>Agaricomycotina</taxon>
        <taxon>Agaricomycetes</taxon>
        <taxon>Gloeophyllales</taxon>
        <taxon>Gloeophyllaceae</taxon>
        <taxon>Gloeophyllum</taxon>
    </lineage>
</organism>
<evidence type="ECO:0000313" key="12">
    <source>
        <dbReference type="EMBL" id="EPQ58600.1"/>
    </source>
</evidence>
<dbReference type="OrthoDB" id="2789670at2759"/>
<evidence type="ECO:0000256" key="4">
    <source>
        <dbReference type="ARBA" id="ARBA00022617"/>
    </source>
</evidence>
<sequence>MSTTDFLPIFLAGALAFGLVGIVSYFRAPVYPPGPKGLPILGAALIHPKTEYWKTYAEWGRTFGMKGIISFHVVGRRMIVINSASVADELLNKRSVIYSDRPFPAMAGTLMKREKSIFYISHNPRFKMYRKLMHHSFNGKASESYWPVLEREARVMVDNMLRSPADFTQHIRRNQWACASLPSNSSAVIMKIAYGYSIEKDNDHFVAIAEEALRVGSLAGAPGRWLVDSFPILQYLPEWFPGCGFKRQAREWGTQLYTQSLEPHNFVKRELAAGRAVPSFTSTLLQPPDGPPADPEMEDIILWTAGALYAAGADTTVAATKAFVFIMTTQPDIQQRAQEEIDTVVGKERLPSLQDRASLPYVECILKEVLRWASPSPMGLFHCTATDDYFQGYYIPKKATVIANIWAMLHDADVYPEPMRFIPERFLPDSGVPIQPDPSEIAFGFGRRVCPGQHIAEASVFIQIATALATLEFRKAVDETGVVQEPEVAFTTAITSHIKPFKCNITPRSDSARVLLEHALDTGV</sequence>
<dbReference type="InterPro" id="IPR036396">
    <property type="entry name" value="Cyt_P450_sf"/>
</dbReference>
<dbReference type="PROSITE" id="PS00086">
    <property type="entry name" value="CYTOCHROME_P450"/>
    <property type="match status" value="1"/>
</dbReference>
<dbReference type="EMBL" id="KB469298">
    <property type="protein sequence ID" value="EPQ58600.1"/>
    <property type="molecule type" value="Genomic_DNA"/>
</dbReference>
<feature type="binding site" description="axial binding residue" evidence="9">
    <location>
        <position position="450"/>
    </location>
    <ligand>
        <name>heme</name>
        <dbReference type="ChEBI" id="CHEBI:30413"/>
    </ligand>
    <ligandPart>
        <name>Fe</name>
        <dbReference type="ChEBI" id="CHEBI:18248"/>
    </ligandPart>
</feature>
<keyword evidence="11" id="KW-0472">Membrane</keyword>
<evidence type="ECO:0000256" key="6">
    <source>
        <dbReference type="ARBA" id="ARBA00023002"/>
    </source>
</evidence>
<feature type="transmembrane region" description="Helical" evidence="11">
    <location>
        <begin position="6"/>
        <end position="26"/>
    </location>
</feature>
<dbReference type="RefSeq" id="XP_007863736.1">
    <property type="nucleotide sequence ID" value="XM_007865545.1"/>
</dbReference>
<evidence type="ECO:0000256" key="3">
    <source>
        <dbReference type="ARBA" id="ARBA00010617"/>
    </source>
</evidence>
<name>S7RV15_GLOTA</name>
<dbReference type="eggNOG" id="KOG0156">
    <property type="taxonomic scope" value="Eukaryota"/>
</dbReference>
<dbReference type="PRINTS" id="PR00385">
    <property type="entry name" value="P450"/>
</dbReference>
<reference evidence="12 13" key="1">
    <citation type="journal article" date="2012" name="Science">
        <title>The Paleozoic origin of enzymatic lignin decomposition reconstructed from 31 fungal genomes.</title>
        <authorList>
            <person name="Floudas D."/>
            <person name="Binder M."/>
            <person name="Riley R."/>
            <person name="Barry K."/>
            <person name="Blanchette R.A."/>
            <person name="Henrissat B."/>
            <person name="Martinez A.T."/>
            <person name="Otillar R."/>
            <person name="Spatafora J.W."/>
            <person name="Yadav J.S."/>
            <person name="Aerts A."/>
            <person name="Benoit I."/>
            <person name="Boyd A."/>
            <person name="Carlson A."/>
            <person name="Copeland A."/>
            <person name="Coutinho P.M."/>
            <person name="de Vries R.P."/>
            <person name="Ferreira P."/>
            <person name="Findley K."/>
            <person name="Foster B."/>
            <person name="Gaskell J."/>
            <person name="Glotzer D."/>
            <person name="Gorecki P."/>
            <person name="Heitman J."/>
            <person name="Hesse C."/>
            <person name="Hori C."/>
            <person name="Igarashi K."/>
            <person name="Jurgens J.A."/>
            <person name="Kallen N."/>
            <person name="Kersten P."/>
            <person name="Kohler A."/>
            <person name="Kuees U."/>
            <person name="Kumar T.K.A."/>
            <person name="Kuo A."/>
            <person name="LaButti K."/>
            <person name="Larrondo L.F."/>
            <person name="Lindquist E."/>
            <person name="Ling A."/>
            <person name="Lombard V."/>
            <person name="Lucas S."/>
            <person name="Lundell T."/>
            <person name="Martin R."/>
            <person name="McLaughlin D.J."/>
            <person name="Morgenstern I."/>
            <person name="Morin E."/>
            <person name="Murat C."/>
            <person name="Nagy L.G."/>
            <person name="Nolan M."/>
            <person name="Ohm R.A."/>
            <person name="Patyshakuliyeva A."/>
            <person name="Rokas A."/>
            <person name="Ruiz-Duenas F.J."/>
            <person name="Sabat G."/>
            <person name="Salamov A."/>
            <person name="Samejima M."/>
            <person name="Schmutz J."/>
            <person name="Slot J.C."/>
            <person name="St John F."/>
            <person name="Stenlid J."/>
            <person name="Sun H."/>
            <person name="Sun S."/>
            <person name="Syed K."/>
            <person name="Tsang A."/>
            <person name="Wiebenga A."/>
            <person name="Young D."/>
            <person name="Pisabarro A."/>
            <person name="Eastwood D.C."/>
            <person name="Martin F."/>
            <person name="Cullen D."/>
            <person name="Grigoriev I.V."/>
            <person name="Hibbett D.S."/>
        </authorList>
    </citation>
    <scope>NUCLEOTIDE SEQUENCE [LARGE SCALE GENOMIC DNA]</scope>
    <source>
        <strain evidence="12 13">ATCC 11539</strain>
    </source>
</reference>
<dbReference type="PANTHER" id="PTHR46300:SF7">
    <property type="entry name" value="P450, PUTATIVE (EUROFUNG)-RELATED"/>
    <property type="match status" value="1"/>
</dbReference>